<name>A0A9Q0ASQ3_9PEZI</name>
<gene>
    <name evidence="1" type="ORF">JX265_004245</name>
</gene>
<evidence type="ECO:0000313" key="2">
    <source>
        <dbReference type="Proteomes" id="UP000829685"/>
    </source>
</evidence>
<proteinExistence type="predicted"/>
<accession>A0A9Q0ASQ3</accession>
<dbReference type="EMBL" id="JAFIMR010000008">
    <property type="protein sequence ID" value="KAI1875187.1"/>
    <property type="molecule type" value="Genomic_DNA"/>
</dbReference>
<keyword evidence="2" id="KW-1185">Reference proteome</keyword>
<evidence type="ECO:0000313" key="1">
    <source>
        <dbReference type="EMBL" id="KAI1875187.1"/>
    </source>
</evidence>
<reference evidence="1" key="1">
    <citation type="submission" date="2021-03" db="EMBL/GenBank/DDBJ databases">
        <title>Revisited historic fungal species revealed as producer of novel bioactive compounds through whole genome sequencing and comparative genomics.</title>
        <authorList>
            <person name="Vignolle G.A."/>
            <person name="Hochenegger N."/>
            <person name="Mach R.L."/>
            <person name="Mach-Aigner A.R."/>
            <person name="Javad Rahimi M."/>
            <person name="Salim K.A."/>
            <person name="Chan C.M."/>
            <person name="Lim L.B.L."/>
            <person name="Cai F."/>
            <person name="Druzhinina I.S."/>
            <person name="U'Ren J.M."/>
            <person name="Derntl C."/>
        </authorList>
    </citation>
    <scope>NUCLEOTIDE SEQUENCE</scope>
    <source>
        <strain evidence="1">TUCIM 5799</strain>
    </source>
</reference>
<organism evidence="1 2">
    <name type="scientific">Neoarthrinium moseri</name>
    <dbReference type="NCBI Taxonomy" id="1658444"/>
    <lineage>
        <taxon>Eukaryota</taxon>
        <taxon>Fungi</taxon>
        <taxon>Dikarya</taxon>
        <taxon>Ascomycota</taxon>
        <taxon>Pezizomycotina</taxon>
        <taxon>Sordariomycetes</taxon>
        <taxon>Xylariomycetidae</taxon>
        <taxon>Amphisphaeriales</taxon>
        <taxon>Apiosporaceae</taxon>
        <taxon>Neoarthrinium</taxon>
    </lineage>
</organism>
<protein>
    <submittedName>
        <fullName evidence="1">Uncharacterized protein</fullName>
    </submittedName>
</protein>
<comment type="caution">
    <text evidence="1">The sequence shown here is derived from an EMBL/GenBank/DDBJ whole genome shotgun (WGS) entry which is preliminary data.</text>
</comment>
<dbReference type="AlphaFoldDB" id="A0A9Q0ASQ3"/>
<sequence>MLEDLAPELVFHVLHAVDGPQDLLSLLKASPRCYKVFVRSRQSILSSVIKNALLPEALHHALALFHIPPPGSDSNCPALADLMAFLDIYFEEGAFTFPNDLSMITSLCRLLLRVNRYVDDYFEKAKEALNLPSDAAAKSLPLSPIERTRMQRAFLRFELYCQICPVDRWCYGLSLSKADVQFEHFLSRMAPWEVEELSSIHQVLTSIVRKHISDMEEQLIDMILSSPGIKIPHGFDQNADHKRETRETRITEGGVILCASPISYAEPSSAEGPDLKQSDSVTHMSVLQFETVELIRLEMFSDIGTQTSLESISYVTSLGLDFFEQFRSADVQERNNLIRRKTPLFRHFLPEALDYAPMTSTKTDLRQLITDDASHP</sequence>
<dbReference type="Proteomes" id="UP000829685">
    <property type="component" value="Unassembled WGS sequence"/>
</dbReference>